<dbReference type="EMBL" id="CP034248">
    <property type="protein sequence ID" value="AZK45882.1"/>
    <property type="molecule type" value="Genomic_DNA"/>
</dbReference>
<reference evidence="6 7" key="1">
    <citation type="submission" date="2018-11" db="EMBL/GenBank/DDBJ databases">
        <title>Genome sequencing of Paenibacillus lentus DSM25539(T).</title>
        <authorList>
            <person name="Kook J.-K."/>
            <person name="Park S.-N."/>
            <person name="Lim Y.K."/>
        </authorList>
    </citation>
    <scope>NUCLEOTIDE SEQUENCE [LARGE SCALE GENOMIC DNA]</scope>
    <source>
        <strain evidence="6 7">DSM 25539</strain>
    </source>
</reference>
<dbReference type="InterPro" id="IPR010930">
    <property type="entry name" value="Flg_bb/hook_C_dom"/>
</dbReference>
<dbReference type="Pfam" id="PF00460">
    <property type="entry name" value="Flg_bb_rod"/>
    <property type="match status" value="1"/>
</dbReference>
<feature type="domain" description="Flagellar hook protein FlgE/F/G-like D1" evidence="5">
    <location>
        <begin position="96"/>
        <end position="167"/>
    </location>
</feature>
<protein>
    <submittedName>
        <fullName evidence="6">Flagellar hook-basal body protein</fullName>
    </submittedName>
</protein>
<dbReference type="InterPro" id="IPR001444">
    <property type="entry name" value="Flag_bb_rod_N"/>
</dbReference>
<dbReference type="OrthoDB" id="9800375at2"/>
<keyword evidence="7" id="KW-1185">Reference proteome</keyword>
<evidence type="ECO:0000256" key="1">
    <source>
        <dbReference type="ARBA" id="ARBA00009677"/>
    </source>
</evidence>
<organism evidence="6 7">
    <name type="scientific">Paenibacillus lentus</name>
    <dbReference type="NCBI Taxonomy" id="1338368"/>
    <lineage>
        <taxon>Bacteria</taxon>
        <taxon>Bacillati</taxon>
        <taxon>Bacillota</taxon>
        <taxon>Bacilli</taxon>
        <taxon>Bacillales</taxon>
        <taxon>Paenibacillaceae</taxon>
        <taxon>Paenibacillus</taxon>
    </lineage>
</organism>
<dbReference type="PANTHER" id="PTHR30435:SF19">
    <property type="entry name" value="FLAGELLAR BASAL-BODY ROD PROTEIN FLGG"/>
    <property type="match status" value="1"/>
</dbReference>
<dbReference type="InterPro" id="IPR020013">
    <property type="entry name" value="Flagellar_FlgE/F/G"/>
</dbReference>
<proteinExistence type="inferred from homology"/>
<evidence type="ECO:0000259" key="3">
    <source>
        <dbReference type="Pfam" id="PF00460"/>
    </source>
</evidence>
<evidence type="ECO:0000313" key="6">
    <source>
        <dbReference type="EMBL" id="AZK45882.1"/>
    </source>
</evidence>
<accession>A0A3Q8SA77</accession>
<feature type="domain" description="Flagellar basal-body/hook protein C-terminal" evidence="4">
    <location>
        <begin position="225"/>
        <end position="270"/>
    </location>
</feature>
<sequence>MNNSMISAMVSMNGIQQRLNMIADNMANVDTVGYKRKEADFQDTLNSVMQQSPEFQQPGRATPLGLNMGYGSRMAELSVNFTQGTLKETGNMTDLAIQGNAMFQVMTQEGEIGFTRAGNFNLQPNPEDPATSYLVTSLGNPVLNTDGEFIEVPSGSKLQIDGAGNIIAVDGTVETEVGRIGLVTPLRPDSLIQKDSNLFVLPPGEIEGVIIATSDLALEEQATIRQGVLENSNVDLANEMAEMMKVQRAYQLAARALTSSDTMMNLANNLRG</sequence>
<dbReference type="GO" id="GO:0009425">
    <property type="term" value="C:bacterial-type flagellum basal body"/>
    <property type="evidence" value="ECO:0007669"/>
    <property type="project" value="UniProtKB-SubCell"/>
</dbReference>
<dbReference type="Pfam" id="PF22692">
    <property type="entry name" value="LlgE_F_G_D1"/>
    <property type="match status" value="1"/>
</dbReference>
<dbReference type="Proteomes" id="UP000273145">
    <property type="component" value="Chromosome"/>
</dbReference>
<dbReference type="InterPro" id="IPR053967">
    <property type="entry name" value="LlgE_F_G-like_D1"/>
</dbReference>
<evidence type="ECO:0000259" key="4">
    <source>
        <dbReference type="Pfam" id="PF06429"/>
    </source>
</evidence>
<keyword evidence="2" id="KW-0975">Bacterial flagellum</keyword>
<keyword evidence="6" id="KW-0282">Flagellum</keyword>
<dbReference type="AlphaFoldDB" id="A0A3Q8SA77"/>
<comment type="subcellular location">
    <subcellularLocation>
        <location evidence="2">Bacterial flagellum basal body</location>
    </subcellularLocation>
</comment>
<dbReference type="Pfam" id="PF06429">
    <property type="entry name" value="Flg_bbr_C"/>
    <property type="match status" value="1"/>
</dbReference>
<dbReference type="GO" id="GO:0071978">
    <property type="term" value="P:bacterial-type flagellum-dependent swarming motility"/>
    <property type="evidence" value="ECO:0007669"/>
    <property type="project" value="TreeGrafter"/>
</dbReference>
<keyword evidence="6" id="KW-0969">Cilium</keyword>
<evidence type="ECO:0000256" key="2">
    <source>
        <dbReference type="RuleBase" id="RU362116"/>
    </source>
</evidence>
<gene>
    <name evidence="6" type="ORF">EIM92_06430</name>
</gene>
<dbReference type="PANTHER" id="PTHR30435">
    <property type="entry name" value="FLAGELLAR PROTEIN"/>
    <property type="match status" value="1"/>
</dbReference>
<evidence type="ECO:0000313" key="7">
    <source>
        <dbReference type="Proteomes" id="UP000273145"/>
    </source>
</evidence>
<feature type="domain" description="Flagellar basal body rod protein N-terminal" evidence="3">
    <location>
        <begin position="12"/>
        <end position="35"/>
    </location>
</feature>
<dbReference type="KEGG" id="plen:EIM92_06430"/>
<evidence type="ECO:0000259" key="5">
    <source>
        <dbReference type="Pfam" id="PF22692"/>
    </source>
</evidence>
<dbReference type="InterPro" id="IPR037925">
    <property type="entry name" value="FlgE/F/G-like"/>
</dbReference>
<comment type="similarity">
    <text evidence="1 2">Belongs to the flagella basal body rod proteins family.</text>
</comment>
<dbReference type="NCBIfam" id="TIGR03506">
    <property type="entry name" value="FlgEFG_subfam"/>
    <property type="match status" value="1"/>
</dbReference>
<name>A0A3Q8SA77_9BACL</name>
<dbReference type="SUPFAM" id="SSF117143">
    <property type="entry name" value="Flagellar hook protein flgE"/>
    <property type="match status" value="1"/>
</dbReference>
<dbReference type="RefSeq" id="WP_125081977.1">
    <property type="nucleotide sequence ID" value="NZ_CP034248.1"/>
</dbReference>
<keyword evidence="6" id="KW-0966">Cell projection</keyword>